<proteinExistence type="predicted"/>
<organism evidence="1 2">
    <name type="scientific">Echinococcus granulosus</name>
    <name type="common">Hydatid tapeworm</name>
    <dbReference type="NCBI Taxonomy" id="6210"/>
    <lineage>
        <taxon>Eukaryota</taxon>
        <taxon>Metazoa</taxon>
        <taxon>Spiralia</taxon>
        <taxon>Lophotrochozoa</taxon>
        <taxon>Platyhelminthes</taxon>
        <taxon>Cestoda</taxon>
        <taxon>Eucestoda</taxon>
        <taxon>Cyclophyllidea</taxon>
        <taxon>Taeniidae</taxon>
        <taxon>Echinococcus</taxon>
        <taxon>Echinococcus granulosus group</taxon>
    </lineage>
</organism>
<dbReference type="RefSeq" id="XP_024348616.1">
    <property type="nucleotide sequence ID" value="XM_024496993.1"/>
</dbReference>
<dbReference type="GeneID" id="36343459"/>
<evidence type="ECO:0000313" key="2">
    <source>
        <dbReference type="Proteomes" id="UP000019149"/>
    </source>
</evidence>
<name>W6U8B4_ECHGR</name>
<reference evidence="1 2" key="1">
    <citation type="journal article" date="2013" name="Nat. Genet.">
        <title>The genome of the hydatid tapeworm Echinococcus granulosus.</title>
        <authorList>
            <person name="Zheng H."/>
            <person name="Zhang W."/>
            <person name="Zhang L."/>
            <person name="Zhang Z."/>
            <person name="Li J."/>
            <person name="Lu G."/>
            <person name="Zhu Y."/>
            <person name="Wang Y."/>
            <person name="Huang Y."/>
            <person name="Liu J."/>
            <person name="Kang H."/>
            <person name="Chen J."/>
            <person name="Wang L."/>
            <person name="Chen A."/>
            <person name="Yu S."/>
            <person name="Gao Z."/>
            <person name="Jin L."/>
            <person name="Gu W."/>
            <person name="Wang Z."/>
            <person name="Zhao L."/>
            <person name="Shi B."/>
            <person name="Wen H."/>
            <person name="Lin R."/>
            <person name="Jones M.K."/>
            <person name="Brejova B."/>
            <person name="Vinar T."/>
            <person name="Zhao G."/>
            <person name="McManus D.P."/>
            <person name="Chen Z."/>
            <person name="Zhou Y."/>
            <person name="Wang S."/>
        </authorList>
    </citation>
    <scope>NUCLEOTIDE SEQUENCE [LARGE SCALE GENOMIC DNA]</scope>
</reference>
<dbReference type="Proteomes" id="UP000019149">
    <property type="component" value="Unassembled WGS sequence"/>
</dbReference>
<dbReference type="AlphaFoldDB" id="W6U8B4"/>
<dbReference type="CTD" id="36343459"/>
<dbReference type="EMBL" id="APAU02000085">
    <property type="protein sequence ID" value="EUB57420.1"/>
    <property type="molecule type" value="Genomic_DNA"/>
</dbReference>
<gene>
    <name evidence="1" type="ORF">EGR_07744</name>
</gene>
<dbReference type="KEGG" id="egl:EGR_07744"/>
<sequence length="352" mass="41346">MNDLIEDKRRSSLFHQNDKETKNLVKMNFQRRLSNYDTVLSVKWDVHLHCTLNEVAILSLPSKKKITVGRSKTRDLVHKRSINYYVKTQTMRHVKKPQYVNRVDQFNILGKAEILHHLIQSDIYITKFLFFFNFFLCGSDQHTCANQVVFSQLESFHCRNTSKEYENGGDPIEENGNLDQNIPVTPFSLLGRDNLVFGENELRAQRLKTGKVFEFAQVPLKVVVFVMLQMAAEYQPNITSLRCSSKLFWAHNHQRNIKWNAFSTLEKSFITIHFWSFLNLCFNRNYLDLAVKIGCTFMVHNYLPHTSMIGNMRKLLSFVLHLLLMKLLANQSILWRSFLCIYRSLSNLRIIK</sequence>
<accession>W6U8B4</accession>
<evidence type="ECO:0000313" key="1">
    <source>
        <dbReference type="EMBL" id="EUB57420.1"/>
    </source>
</evidence>
<keyword evidence="2" id="KW-1185">Reference proteome</keyword>
<comment type="caution">
    <text evidence="1">The sequence shown here is derived from an EMBL/GenBank/DDBJ whole genome shotgun (WGS) entry which is preliminary data.</text>
</comment>
<protein>
    <submittedName>
        <fullName evidence="1">Uncharacterized protein</fullName>
    </submittedName>
</protein>